<feature type="non-terminal residue" evidence="6">
    <location>
        <position position="1292"/>
    </location>
</feature>
<feature type="domain" description="Thioester reductase (TE)" evidence="5">
    <location>
        <begin position="926"/>
        <end position="1150"/>
    </location>
</feature>
<dbReference type="NCBIfam" id="TIGR01733">
    <property type="entry name" value="AA-adenyl-dom"/>
    <property type="match status" value="1"/>
</dbReference>
<evidence type="ECO:0000313" key="7">
    <source>
        <dbReference type="Proteomes" id="UP000258309"/>
    </source>
</evidence>
<accession>A0A3E2GUY1</accession>
<evidence type="ECO:0000313" key="6">
    <source>
        <dbReference type="EMBL" id="RFU24984.1"/>
    </source>
</evidence>
<evidence type="ECO:0000256" key="1">
    <source>
        <dbReference type="ARBA" id="ARBA00022450"/>
    </source>
</evidence>
<dbReference type="InterPro" id="IPR020845">
    <property type="entry name" value="AMP-binding_CS"/>
</dbReference>
<gene>
    <name evidence="6" type="ORF">B7463_g11356</name>
</gene>
<proteinExistence type="predicted"/>
<organism evidence="6 7">
    <name type="scientific">Scytalidium lignicola</name>
    <name type="common">Hyphomycete</name>
    <dbReference type="NCBI Taxonomy" id="5539"/>
    <lineage>
        <taxon>Eukaryota</taxon>
        <taxon>Fungi</taxon>
        <taxon>Dikarya</taxon>
        <taxon>Ascomycota</taxon>
        <taxon>Pezizomycotina</taxon>
        <taxon>Leotiomycetes</taxon>
        <taxon>Leotiomycetes incertae sedis</taxon>
        <taxon>Scytalidium</taxon>
    </lineage>
</organism>
<sequence length="1292" mass="142512">MAVQKEIPICTFKPLRCDDAVSTDSRLSAHLEIANINGSGRRNFNHDIPFNSLFLTAWALLLKYYLATDLISFASSGIRCAASIATEHEDNKFCSNPYDKGAVEDLIHSLEIADCDPISDIFKRVQEPVTQRPFDSALLPCINTLLLYRQCAKATIPSKMMGMSDADPGIARQMDICLTVTNNRGVLSLDIGLCASKFSQPLAQRLLHTYRHILDLISTGCAGQTVGSLDLLTRHDLNQICEWNANVPLCHNTCLHSIFEEQARRRPQAPAVCSWDGNLTYAELNALSTKLAHYLSRLGVGPEIFVPYGFEKSVYAVVATLAVLKAGGAFVPLDSSHPEDRLKLIISRVEAQLILASSNTAPAFERLFSNVLIVDQKFLDSLPEEEHNPYSTVSPNNSAFVLFTSGSTGEPKGLVQEHASVCTVNEAYQESLFINEESRVLNFAAYTFDVSTVDVFTTLSQGGCVCIPSEEDRLNDIVRVINEFRVNWIDLTPSFAMASIPHPGDIPTLKTLILAGEEVKREHVAHFVGRIHRVINCYGPAEAGGCLAHAYQNASSLPQTVGCALKSASCWIVDVKNPGRLAPIGAIGELVVEGPTLAREYLKDPSRTGAAFFCRPGWRLGEVNGPLRRFYRTGDLVRYRPDGLINFVGRQDTQVKVRGQRIELTEIEQHLADDRTIKRCVIELPPSGVYAKRLVAVVEPHFRHDCGSLHASSSLGLLPAQVLRENGFSLNDSTKLLAKRVPTYMMPSVWLVVAGLPLTDSRKVDRRRVRDWLTNFSIFDNPLAAADISRIPLIPLGNPLALDISHKVSTIIANGNSQVLVTLNGRNFDLAAAGIDSVQIVTLSKWIQDEYRLKLSMGQLTCPGLTIGQLARVVAAFRDGKEPEKLPFEELNILDEVNILSKRFSKPRSGIPKHFIAVPPVSTVLLTGGTGFLGNEILHQLLCNPGIKKVFVHVRANSVQHGRERVVAAATRAKWWSASFDHRLEIWPGDLGRPKLGLSDAQWDRLTGNTPTEIPIDAVIHNGAAVQWNLGYQSLRASNTISTVQLLEAVAERRSCGRFMYVSGGQVLTTGADDENLMAAQGVHLTGYAQTKVVSELLVKRFAESKEGRGHIVRVVKPSYIIGDTQRGMGNRDDYLWRLTKSVIELGTYSGDGRNGWLFVSDVVTVAKTVCQICSTKSTTPKLVKILDGLTMQHFWNLLTQDFGYKLRAMDGVEWWYLLRSHVERSGSQHCLWALQDILAAETGEIASTATVPTAEMIARSSGILRAVRSNVQYLRDHIRFLPPVSSRLAKL</sequence>
<dbReference type="InterPro" id="IPR036291">
    <property type="entry name" value="NAD(P)-bd_dom_sf"/>
</dbReference>
<dbReference type="OrthoDB" id="416786at2759"/>
<dbReference type="Gene3D" id="3.40.50.12780">
    <property type="entry name" value="N-terminal domain of ligase-like"/>
    <property type="match status" value="1"/>
</dbReference>
<evidence type="ECO:0000256" key="2">
    <source>
        <dbReference type="ARBA" id="ARBA00022553"/>
    </source>
</evidence>
<reference evidence="6 7" key="1">
    <citation type="submission" date="2018-05" db="EMBL/GenBank/DDBJ databases">
        <title>Draft genome sequence of Scytalidium lignicola DSM 105466, a ubiquitous saprotrophic fungus.</title>
        <authorList>
            <person name="Buettner E."/>
            <person name="Gebauer A.M."/>
            <person name="Hofrichter M."/>
            <person name="Liers C."/>
            <person name="Kellner H."/>
        </authorList>
    </citation>
    <scope>NUCLEOTIDE SEQUENCE [LARGE SCALE GENOMIC DNA]</scope>
    <source>
        <strain evidence="6 7">DSM 105466</strain>
    </source>
</reference>
<keyword evidence="2" id="KW-0597">Phosphoprotein</keyword>
<dbReference type="Pfam" id="PF07993">
    <property type="entry name" value="NAD_binding_4"/>
    <property type="match status" value="1"/>
</dbReference>
<dbReference type="Gene3D" id="3.30.559.30">
    <property type="entry name" value="Nonribosomal peptide synthetase, condensation domain"/>
    <property type="match status" value="1"/>
</dbReference>
<dbReference type="InterPro" id="IPR045851">
    <property type="entry name" value="AMP-bd_C_sf"/>
</dbReference>
<keyword evidence="7" id="KW-1185">Reference proteome</keyword>
<dbReference type="PROSITE" id="PS00455">
    <property type="entry name" value="AMP_BINDING"/>
    <property type="match status" value="1"/>
</dbReference>
<evidence type="ECO:0008006" key="8">
    <source>
        <dbReference type="Google" id="ProtNLM"/>
    </source>
</evidence>
<dbReference type="FunFam" id="3.40.50.12780:FF:000014">
    <property type="entry name" value="Nonribosomal peptide synthetase 1"/>
    <property type="match status" value="1"/>
</dbReference>
<dbReference type="NCBIfam" id="TIGR01746">
    <property type="entry name" value="Thioester-redct"/>
    <property type="match status" value="1"/>
</dbReference>
<dbReference type="SUPFAM" id="SSF51735">
    <property type="entry name" value="NAD(P)-binding Rossmann-fold domains"/>
    <property type="match status" value="1"/>
</dbReference>
<dbReference type="InterPro" id="IPR006162">
    <property type="entry name" value="Ppantetheine_attach_site"/>
</dbReference>
<dbReference type="PROSITE" id="PS00012">
    <property type="entry name" value="PHOSPHOPANTETHEINE"/>
    <property type="match status" value="1"/>
</dbReference>
<dbReference type="InterPro" id="IPR010071">
    <property type="entry name" value="AA_adenyl_dom"/>
</dbReference>
<dbReference type="PANTHER" id="PTHR44845:SF4">
    <property type="entry name" value="NONRIBOSOMAL PEPTIDE SYNTHASE INPA"/>
    <property type="match status" value="1"/>
</dbReference>
<comment type="caution">
    <text evidence="6">The sequence shown here is derived from an EMBL/GenBank/DDBJ whole genome shotgun (WGS) entry which is preliminary data.</text>
</comment>
<protein>
    <recommendedName>
        <fullName evidence="8">Carrier domain-containing protein</fullName>
    </recommendedName>
</protein>
<dbReference type="InterPro" id="IPR042099">
    <property type="entry name" value="ANL_N_sf"/>
</dbReference>
<dbReference type="EMBL" id="NCSJ02000378">
    <property type="protein sequence ID" value="RFU24984.1"/>
    <property type="molecule type" value="Genomic_DNA"/>
</dbReference>
<dbReference type="Pfam" id="PF00501">
    <property type="entry name" value="AMP-binding"/>
    <property type="match status" value="1"/>
</dbReference>
<evidence type="ECO:0000256" key="3">
    <source>
        <dbReference type="ARBA" id="ARBA00022598"/>
    </source>
</evidence>
<dbReference type="SUPFAM" id="SSF56801">
    <property type="entry name" value="Acetyl-CoA synthetase-like"/>
    <property type="match status" value="1"/>
</dbReference>
<dbReference type="InterPro" id="IPR013120">
    <property type="entry name" value="FAR_NAD-bd"/>
</dbReference>
<dbReference type="FunFam" id="3.40.50.980:FF:000001">
    <property type="entry name" value="Non-ribosomal peptide synthetase"/>
    <property type="match status" value="1"/>
</dbReference>
<feature type="domain" description="AMP-dependent synthetase/ligase" evidence="4">
    <location>
        <begin position="259"/>
        <end position="602"/>
    </location>
</feature>
<dbReference type="OMA" id="QTKFMSQ"/>
<dbReference type="CDD" id="cd05918">
    <property type="entry name" value="A_NRPS_SidN3_like"/>
    <property type="match status" value="1"/>
</dbReference>
<dbReference type="PANTHER" id="PTHR44845">
    <property type="entry name" value="CARRIER DOMAIN-CONTAINING PROTEIN"/>
    <property type="match status" value="1"/>
</dbReference>
<evidence type="ECO:0000259" key="4">
    <source>
        <dbReference type="Pfam" id="PF00501"/>
    </source>
</evidence>
<name>A0A3E2GUY1_SCYLI</name>
<dbReference type="STRING" id="5539.A0A3E2GUY1"/>
<dbReference type="Gene3D" id="3.30.300.30">
    <property type="match status" value="1"/>
</dbReference>
<dbReference type="Gene3D" id="3.40.50.720">
    <property type="entry name" value="NAD(P)-binding Rossmann-like Domain"/>
    <property type="match status" value="1"/>
</dbReference>
<keyword evidence="1" id="KW-0596">Phosphopantetheine</keyword>
<feature type="non-terminal residue" evidence="6">
    <location>
        <position position="1"/>
    </location>
</feature>
<evidence type="ECO:0000259" key="5">
    <source>
        <dbReference type="Pfam" id="PF07993"/>
    </source>
</evidence>
<keyword evidence="3" id="KW-0436">Ligase</keyword>
<dbReference type="GO" id="GO:0016874">
    <property type="term" value="F:ligase activity"/>
    <property type="evidence" value="ECO:0007669"/>
    <property type="project" value="UniProtKB-KW"/>
</dbReference>
<dbReference type="InterPro" id="IPR000873">
    <property type="entry name" value="AMP-dep_synth/lig_dom"/>
</dbReference>
<dbReference type="Proteomes" id="UP000258309">
    <property type="component" value="Unassembled WGS sequence"/>
</dbReference>
<dbReference type="InterPro" id="IPR010080">
    <property type="entry name" value="Thioester_reductase-like_dom"/>
</dbReference>